<evidence type="ECO:0000313" key="11">
    <source>
        <dbReference type="EMBL" id="KFN06508.1"/>
    </source>
</evidence>
<evidence type="ECO:0000256" key="1">
    <source>
        <dbReference type="ARBA" id="ARBA00004202"/>
    </source>
</evidence>
<protein>
    <submittedName>
        <fullName evidence="11">ABC transporter family protein</fullName>
    </submittedName>
    <submittedName>
        <fullName evidence="12">ATP-binding cassette domain-containing protein</fullName>
    </submittedName>
</protein>
<evidence type="ECO:0000256" key="9">
    <source>
        <dbReference type="ARBA" id="ARBA00023136"/>
    </source>
</evidence>
<evidence type="ECO:0000259" key="10">
    <source>
        <dbReference type="PROSITE" id="PS50893"/>
    </source>
</evidence>
<evidence type="ECO:0000256" key="6">
    <source>
        <dbReference type="ARBA" id="ARBA00022840"/>
    </source>
</evidence>
<dbReference type="PROSITE" id="PS50893">
    <property type="entry name" value="ABC_TRANSPORTER_2"/>
    <property type="match status" value="1"/>
</dbReference>
<evidence type="ECO:0000313" key="13">
    <source>
        <dbReference type="Proteomes" id="UP000029278"/>
    </source>
</evidence>
<dbReference type="GO" id="GO:0005524">
    <property type="term" value="F:ATP binding"/>
    <property type="evidence" value="ECO:0007669"/>
    <property type="project" value="UniProtKB-KW"/>
</dbReference>
<dbReference type="SMART" id="SM00382">
    <property type="entry name" value="AAA"/>
    <property type="match status" value="1"/>
</dbReference>
<keyword evidence="4" id="KW-0410">Iron transport</keyword>
<dbReference type="SUPFAM" id="SSF52540">
    <property type="entry name" value="P-loop containing nucleoside triphosphate hydrolases"/>
    <property type="match status" value="1"/>
</dbReference>
<dbReference type="PANTHER" id="PTHR42771">
    <property type="entry name" value="IRON(3+)-HYDROXAMATE IMPORT ATP-BINDING PROTEIN FHUC"/>
    <property type="match status" value="1"/>
</dbReference>
<evidence type="ECO:0000256" key="2">
    <source>
        <dbReference type="ARBA" id="ARBA00022448"/>
    </source>
</evidence>
<dbReference type="EMBL" id="JMQA01000037">
    <property type="protein sequence ID" value="KFN06508.1"/>
    <property type="molecule type" value="Genomic_DNA"/>
</dbReference>
<keyword evidence="9" id="KW-0472">Membrane</keyword>
<dbReference type="InterPro" id="IPR017871">
    <property type="entry name" value="ABC_transporter-like_CS"/>
</dbReference>
<dbReference type="GO" id="GO:0006826">
    <property type="term" value="P:iron ion transport"/>
    <property type="evidence" value="ECO:0007669"/>
    <property type="project" value="UniProtKB-KW"/>
</dbReference>
<proteinExistence type="predicted"/>
<dbReference type="InterPro" id="IPR003439">
    <property type="entry name" value="ABC_transporter-like_ATP-bd"/>
</dbReference>
<evidence type="ECO:0000256" key="3">
    <source>
        <dbReference type="ARBA" id="ARBA00022475"/>
    </source>
</evidence>
<name>A0A090Z818_PAEMA</name>
<dbReference type="HOGENOM" id="CLU_000604_1_11_9"/>
<organism evidence="11 13">
    <name type="scientific">Paenibacillus macerans</name>
    <name type="common">Bacillus macerans</name>
    <dbReference type="NCBI Taxonomy" id="44252"/>
    <lineage>
        <taxon>Bacteria</taxon>
        <taxon>Bacillati</taxon>
        <taxon>Bacillota</taxon>
        <taxon>Bacilli</taxon>
        <taxon>Bacillales</taxon>
        <taxon>Paenibacillaceae</taxon>
        <taxon>Paenibacillus</taxon>
    </lineage>
</organism>
<dbReference type="GO" id="GO:0005886">
    <property type="term" value="C:plasma membrane"/>
    <property type="evidence" value="ECO:0007669"/>
    <property type="project" value="UniProtKB-SubCell"/>
</dbReference>
<evidence type="ECO:0000256" key="5">
    <source>
        <dbReference type="ARBA" id="ARBA00022741"/>
    </source>
</evidence>
<dbReference type="PANTHER" id="PTHR42771:SF10">
    <property type="entry name" value="FERRICHROME TRANSPORT ATP-BINDING PROTEIN FHUC"/>
    <property type="match status" value="1"/>
</dbReference>
<keyword evidence="2" id="KW-0813">Transport</keyword>
<feature type="domain" description="ABC transporter" evidence="10">
    <location>
        <begin position="1"/>
        <end position="238"/>
    </location>
</feature>
<dbReference type="RefSeq" id="WP_036626081.1">
    <property type="nucleotide sequence ID" value="NZ_CP086393.1"/>
</dbReference>
<dbReference type="EMBL" id="WNZZ01000020">
    <property type="protein sequence ID" value="MUG24989.1"/>
    <property type="molecule type" value="Genomic_DNA"/>
</dbReference>
<reference evidence="11 13" key="1">
    <citation type="submission" date="2014-04" db="EMBL/GenBank/DDBJ databases">
        <authorList>
            <person name="Bishop-Lilly K.A."/>
            <person name="Broomall S.M."/>
            <person name="Chain P.S."/>
            <person name="Chertkov O."/>
            <person name="Coyne S.R."/>
            <person name="Daligault H.E."/>
            <person name="Davenport K.W."/>
            <person name="Erkkila T."/>
            <person name="Frey K.G."/>
            <person name="Gibbons H.S."/>
            <person name="Gu W."/>
            <person name="Jaissle J."/>
            <person name="Johnson S.L."/>
            <person name="Koroleva G.I."/>
            <person name="Ladner J.T."/>
            <person name="Lo C.-C."/>
            <person name="Minogue T.D."/>
            <person name="Munk C."/>
            <person name="Palacios G.F."/>
            <person name="Redden C.L."/>
            <person name="Rosenzweig C.N."/>
            <person name="Scholz M.B."/>
            <person name="Teshima H."/>
            <person name="Xu Y."/>
        </authorList>
    </citation>
    <scope>NUCLEOTIDE SEQUENCE [LARGE SCALE GENOMIC DNA]</scope>
    <source>
        <strain evidence="11 13">8244</strain>
    </source>
</reference>
<comment type="subcellular location">
    <subcellularLocation>
        <location evidence="1">Cell membrane</location>
        <topology evidence="1">Peripheral membrane protein</topology>
    </subcellularLocation>
</comment>
<accession>A0A090Z818</accession>
<dbReference type="FunFam" id="3.40.50.300:FF:000134">
    <property type="entry name" value="Iron-enterobactin ABC transporter ATP-binding protein"/>
    <property type="match status" value="1"/>
</dbReference>
<dbReference type="InterPro" id="IPR051535">
    <property type="entry name" value="Siderophore_ABC-ATPase"/>
</dbReference>
<gene>
    <name evidence="11" type="ORF">DJ90_4118</name>
    <name evidence="12" type="ORF">GNQ08_21730</name>
</gene>
<dbReference type="InterPro" id="IPR003593">
    <property type="entry name" value="AAA+_ATPase"/>
</dbReference>
<evidence type="ECO:0000256" key="8">
    <source>
        <dbReference type="ARBA" id="ARBA00023065"/>
    </source>
</evidence>
<dbReference type="InterPro" id="IPR027417">
    <property type="entry name" value="P-loop_NTPase"/>
</dbReference>
<evidence type="ECO:0000313" key="14">
    <source>
        <dbReference type="Proteomes" id="UP000442469"/>
    </source>
</evidence>
<evidence type="ECO:0000256" key="7">
    <source>
        <dbReference type="ARBA" id="ARBA00023004"/>
    </source>
</evidence>
<evidence type="ECO:0000256" key="4">
    <source>
        <dbReference type="ARBA" id="ARBA00022496"/>
    </source>
</evidence>
<dbReference type="GO" id="GO:0016887">
    <property type="term" value="F:ATP hydrolysis activity"/>
    <property type="evidence" value="ECO:0007669"/>
    <property type="project" value="InterPro"/>
</dbReference>
<keyword evidence="5" id="KW-0547">Nucleotide-binding</keyword>
<dbReference type="PATRIC" id="fig|44252.3.peg.4092"/>
<dbReference type="Pfam" id="PF00005">
    <property type="entry name" value="ABC_tran"/>
    <property type="match status" value="1"/>
</dbReference>
<dbReference type="CDD" id="cd03214">
    <property type="entry name" value="ABC_Iron-Siderophores_B12_Hemin"/>
    <property type="match status" value="1"/>
</dbReference>
<dbReference type="Proteomes" id="UP000442469">
    <property type="component" value="Unassembled WGS sequence"/>
</dbReference>
<evidence type="ECO:0000313" key="12">
    <source>
        <dbReference type="EMBL" id="MUG24989.1"/>
    </source>
</evidence>
<keyword evidence="3" id="KW-1003">Cell membrane</keyword>
<comment type="caution">
    <text evidence="11">The sequence shown here is derived from an EMBL/GenBank/DDBJ whole genome shotgun (WGS) entry which is preliminary data.</text>
</comment>
<dbReference type="Gene3D" id="3.40.50.300">
    <property type="entry name" value="P-loop containing nucleotide triphosphate hydrolases"/>
    <property type="match status" value="1"/>
</dbReference>
<dbReference type="AlphaFoldDB" id="A0A090Z818"/>
<sequence length="256" mass="28910">MEIKKVTFSYNRIHDHLRGISENIEQGKITTIIGPNGCGKSTLLGVISTNYVPNRGEIVLDGKRLNSYRPKELARRLAIVHQHNEAPDDLTVERLVRYGRLPYQGLLKSDREADEAAVNWALSCTNLEDKRQFLIGELSGGERQRVWIALALAQKSPFLCLDEPTTYLDIYYQMEVLELIRQLNVRHGLTILMVLHDINQAIRYSDKIIVMRNGEIVASGPPERVITKETVHAVYGVDVALRKDPEAGLYIVPVGI</sequence>
<dbReference type="Proteomes" id="UP000029278">
    <property type="component" value="Unassembled WGS sequence"/>
</dbReference>
<dbReference type="GeneID" id="77009510"/>
<dbReference type="STRING" id="44252.DJ90_4118"/>
<keyword evidence="7" id="KW-0408">Iron</keyword>
<reference evidence="12 14" key="2">
    <citation type="submission" date="2019-11" db="EMBL/GenBank/DDBJ databases">
        <title>Draft genome sequences of five Paenibacillus species of dairy origin.</title>
        <authorList>
            <person name="Olajide A.M."/>
            <person name="Chen S."/>
            <person name="Lapointe G."/>
        </authorList>
    </citation>
    <scope>NUCLEOTIDE SEQUENCE [LARGE SCALE GENOMIC DNA]</scope>
    <source>
        <strain evidence="12 14">3CT49</strain>
    </source>
</reference>
<keyword evidence="6 12" id="KW-0067">ATP-binding</keyword>
<keyword evidence="13" id="KW-1185">Reference proteome</keyword>
<dbReference type="OrthoDB" id="9787851at2"/>
<keyword evidence="8" id="KW-0406">Ion transport</keyword>
<dbReference type="PROSITE" id="PS00211">
    <property type="entry name" value="ABC_TRANSPORTER_1"/>
    <property type="match status" value="1"/>
</dbReference>